<gene>
    <name evidence="1" type="ORF">EZS28_021386</name>
</gene>
<comment type="caution">
    <text evidence="1">The sequence shown here is derived from an EMBL/GenBank/DDBJ whole genome shotgun (WGS) entry which is preliminary data.</text>
</comment>
<dbReference type="EMBL" id="SNRW01006435">
    <property type="protein sequence ID" value="KAA6383088.1"/>
    <property type="molecule type" value="Genomic_DNA"/>
</dbReference>
<proteinExistence type="predicted"/>
<evidence type="ECO:0000313" key="2">
    <source>
        <dbReference type="Proteomes" id="UP000324800"/>
    </source>
</evidence>
<name>A0A5J4VKG2_9EUKA</name>
<accession>A0A5J4VKG2</accession>
<evidence type="ECO:0000313" key="1">
    <source>
        <dbReference type="EMBL" id="KAA6383088.1"/>
    </source>
</evidence>
<protein>
    <submittedName>
        <fullName evidence="1">Uncharacterized protein</fullName>
    </submittedName>
</protein>
<reference evidence="1 2" key="1">
    <citation type="submission" date="2019-03" db="EMBL/GenBank/DDBJ databases">
        <title>Single cell metagenomics reveals metabolic interactions within the superorganism composed of flagellate Streblomastix strix and complex community of Bacteroidetes bacteria on its surface.</title>
        <authorList>
            <person name="Treitli S.C."/>
            <person name="Kolisko M."/>
            <person name="Husnik F."/>
            <person name="Keeling P."/>
            <person name="Hampl V."/>
        </authorList>
    </citation>
    <scope>NUCLEOTIDE SEQUENCE [LARGE SCALE GENOMIC DNA]</scope>
    <source>
        <strain evidence="1">ST1C</strain>
    </source>
</reference>
<sequence>MSFASRDYLKRLASAQHSDYINSYSQFQEVVQTQTIHAQAFCISKQQFFDQPVTQLTNDGAHYTRAPLAARGTATCSMVQTCQISWQIMIPKNTLAIQVNATAEDGTTIGNWITDQSVTMESGFSTACGPFNQIAICKDSQKLWDTSIYAREQAISASNSLTDQCTSNSVTIFPLESIVESKRHCRIFIDIPVSVISVAGAYNYLIPYDIVFSGVMDLNQMNPIFISFPVLTRYYASLYIQLWMQDFLQDLKVVWLNKYNPVDNSYLAYTMIPPEKPDIIYLKNRAAAVAYDRYNIRLVNMEGKPNTTTIPTATIKNEAVISDMIRNTRLINFPTKVLRTQSSNYPASNIGDGSGFIQTVMSFANIKSLFVTFAMPQYPTWFFPVLFKNIDLIIDQRHVIPSAYPALTQDVCRQIGTKAIKTYYPNKFMLAWKLATDDSFMRGYNSSKIGERTNIQVKIGFTSVDNICTDEVIRPDLIDQNNFSYFTSTRCYSNVKNVKLTPLTHYLCDGIVRIMFDDNPEPQVLSLEVIGEIGGSAIRSG</sequence>
<organism evidence="1 2">
    <name type="scientific">Streblomastix strix</name>
    <dbReference type="NCBI Taxonomy" id="222440"/>
    <lineage>
        <taxon>Eukaryota</taxon>
        <taxon>Metamonada</taxon>
        <taxon>Preaxostyla</taxon>
        <taxon>Oxymonadida</taxon>
        <taxon>Streblomastigidae</taxon>
        <taxon>Streblomastix</taxon>
    </lineage>
</organism>
<dbReference type="AlphaFoldDB" id="A0A5J4VKG2"/>
<dbReference type="Proteomes" id="UP000324800">
    <property type="component" value="Unassembled WGS sequence"/>
</dbReference>